<dbReference type="PANTHER" id="PTHR42928">
    <property type="entry name" value="TRICARBOXYLATE-BINDING PROTEIN"/>
    <property type="match status" value="1"/>
</dbReference>
<accession>A0ABN6PR15</accession>
<evidence type="ECO:0000313" key="3">
    <source>
        <dbReference type="EMBL" id="BDI06027.1"/>
    </source>
</evidence>
<dbReference type="SUPFAM" id="SSF53850">
    <property type="entry name" value="Periplasmic binding protein-like II"/>
    <property type="match status" value="1"/>
</dbReference>
<dbReference type="EMBL" id="AP025730">
    <property type="protein sequence ID" value="BDI06027.1"/>
    <property type="molecule type" value="Genomic_DNA"/>
</dbReference>
<feature type="chain" id="PRO_5045903099" evidence="2">
    <location>
        <begin position="30"/>
        <end position="333"/>
    </location>
</feature>
<organism evidence="3 4">
    <name type="scientific">Sphaerotilus microaerophilus</name>
    <dbReference type="NCBI Taxonomy" id="2914710"/>
    <lineage>
        <taxon>Bacteria</taxon>
        <taxon>Pseudomonadati</taxon>
        <taxon>Pseudomonadota</taxon>
        <taxon>Betaproteobacteria</taxon>
        <taxon>Burkholderiales</taxon>
        <taxon>Sphaerotilaceae</taxon>
        <taxon>Sphaerotilus</taxon>
    </lineage>
</organism>
<sequence length="333" mass="35229">MQMTPLPVSSMRRRLITVLAAGGLWPALAAAQLARTATLLVPQPAGNPTDALARKLQPLLQKALGQTTIVENLPGAGGSLGVSRLLATPAEQTVLVVASQTEPILTPLAFASARYKPEDLRPVGLVGRTPYVLVGRPDLPATNMTELVALASQPGSQPLSLGHIGQGSMIHLLGEQWARRLGLSLNLVPYRGLPPVVQDLMGGQLDLTFLPLGGNSPALIETGKLRAYGVSSPAVAARLPKLPTLSSTDRRLADFVHHTWAALFVSRSLPAGEVQRLHAAVAASLADPEVIRYSQSTGVEVASPMSLEELERFYAGETRQYQALAKSLGVLPQ</sequence>
<comment type="similarity">
    <text evidence="1">Belongs to the UPF0065 (bug) family.</text>
</comment>
<dbReference type="Pfam" id="PF03401">
    <property type="entry name" value="TctC"/>
    <property type="match status" value="1"/>
</dbReference>
<reference evidence="3" key="1">
    <citation type="submission" date="2022-04" db="EMBL/GenBank/DDBJ databases">
        <title>Whole genome sequence of Sphaerotilus sp. FB-5.</title>
        <authorList>
            <person name="Takeda M."/>
            <person name="Narihara S."/>
            <person name="Akimoto M."/>
            <person name="Akimoto R."/>
            <person name="Nishiyashiki S."/>
            <person name="Murakami T."/>
        </authorList>
    </citation>
    <scope>NUCLEOTIDE SEQUENCE</scope>
    <source>
        <strain evidence="3">FB-5</strain>
    </source>
</reference>
<dbReference type="Gene3D" id="3.40.190.150">
    <property type="entry name" value="Bordetella uptake gene, domain 1"/>
    <property type="match status" value="1"/>
</dbReference>
<dbReference type="Proteomes" id="UP001057498">
    <property type="component" value="Chromosome"/>
</dbReference>
<gene>
    <name evidence="3" type="ORF">CATMQ487_29970</name>
</gene>
<evidence type="ECO:0000256" key="1">
    <source>
        <dbReference type="ARBA" id="ARBA00006987"/>
    </source>
</evidence>
<feature type="signal peptide" evidence="2">
    <location>
        <begin position="1"/>
        <end position="29"/>
    </location>
</feature>
<keyword evidence="4" id="KW-1185">Reference proteome</keyword>
<dbReference type="PANTHER" id="PTHR42928:SF5">
    <property type="entry name" value="BLR1237 PROTEIN"/>
    <property type="match status" value="1"/>
</dbReference>
<dbReference type="InterPro" id="IPR042100">
    <property type="entry name" value="Bug_dom1"/>
</dbReference>
<evidence type="ECO:0000313" key="4">
    <source>
        <dbReference type="Proteomes" id="UP001057498"/>
    </source>
</evidence>
<evidence type="ECO:0000256" key="2">
    <source>
        <dbReference type="SAM" id="SignalP"/>
    </source>
</evidence>
<protein>
    <submittedName>
        <fullName evidence="3">MFS transporter</fullName>
    </submittedName>
</protein>
<keyword evidence="2" id="KW-0732">Signal</keyword>
<dbReference type="InterPro" id="IPR005064">
    <property type="entry name" value="BUG"/>
</dbReference>
<dbReference type="CDD" id="cd07012">
    <property type="entry name" value="PBP2_Bug_TTT"/>
    <property type="match status" value="1"/>
</dbReference>
<proteinExistence type="inferred from homology"/>
<dbReference type="Gene3D" id="3.40.190.10">
    <property type="entry name" value="Periplasmic binding protein-like II"/>
    <property type="match status" value="1"/>
</dbReference>
<name>A0ABN6PR15_9BURK</name>